<evidence type="ECO:0000256" key="6">
    <source>
        <dbReference type="ARBA" id="ARBA00022705"/>
    </source>
</evidence>
<dbReference type="GO" id="GO:0003887">
    <property type="term" value="F:DNA-directed DNA polymerase activity"/>
    <property type="evidence" value="ECO:0007669"/>
    <property type="project" value="UniProtKB-KW"/>
</dbReference>
<dbReference type="Pfam" id="PF07733">
    <property type="entry name" value="DNA_pol3_alpha"/>
    <property type="match status" value="1"/>
</dbReference>
<dbReference type="InterPro" id="IPR029460">
    <property type="entry name" value="DNAPol_HHH"/>
</dbReference>
<name>A0A2M7TVC8_9BACT</name>
<dbReference type="AlphaFoldDB" id="A0A2M7TVC8"/>
<sequence>MSFVHLHVHSEFSLLDGMCRVKDLIAKAVKHKMSAVAITDHGALYGAFKFYIAAKDAGIKPIIGCELYKAKGSRKEKPDKGEKNAFHLLVFAKNFQGYQNLMKLVSYANLEGFYYKPRVDWELLEKYHAGLIATTSCLGGEIPQLILQDQIKQAEELLQRYHKLFGDDFYIELQRHPNLEELDTVNKVLVSFSRKYNIPLVATNDVHYLEKEDAYAQEILLCIQTQRAIFEKNRPMSMIDIPDYYFKSEAEMRELFHDYPEAIENTVKIADKCNVEIPYGKLILPKYDLPKGYTNESYLRELTYKKKDRIKGFDDKAITERLDYELDIINNKGYAPYFLFVQDIVTWSKDQGIAVGPGRGSAAGSLVSYVLRITDINPLQYNIPFERFLNPDRPTPPDIDIDFSDKRRDEVIKYISFKYGSDHVAQVITFGTMEAKMAVRDVARALGYSYSQGDRISKMIPAGKQGFKMSIDGAMEESANLKLSYNAEEEVKKVIDIARRVESLPRHFSVHAAAVVVADKPLIDYVPLQLDNKEGKIITQYDMYCLDLNAVSEDKAVGLMKADILGLRNLSILEEALSYVKEFTGDDIDIHEVPLDDTKTFELMSRGETIGVFQLESSGMRRLARELQPSKLTDITAMVALYRPGPMDLIPTFIKGKKNPRSVRYLHKDLRPLLEDTYGILVYQEQVMDIAVEFAGFKKSEADLLRMAMGKKKKKLMKEGKLNFIEGAYKKGYTKKLAEQIFGFMEKFAAYGFNKAHATSYALIAYWTAYMKANYPVEFMTALMTAELQGVAGPQREFKMAQALEEGKRMKIKVLPPDINKSVYKFSIEGRSIRFGMSAIKNVGSSAIDSIIESREKEGDFPSFSEFLYRVDLRKVNKRTVESLIKSSAFDAFGTKASLLMAYPQLSTEIAKARDKKADGQFGLFGQHEQKGYAIDSFTQISEYPEEKLIEFEKEVIGFLITRNPMEKHAAIINKKVNKRIGELTPDDVDKTFVFAGTISSKKIVKTKKTNAEMAFMQINDISGTIEMVVFPKTYAHIKNECETSSVILFRAKVSEREGEVSLLLDKAVNLDVRTRSVDQE</sequence>
<dbReference type="InterPro" id="IPR041931">
    <property type="entry name" value="DNA_pol3_alpha_thumb_dom"/>
</dbReference>
<dbReference type="NCBIfam" id="TIGR00594">
    <property type="entry name" value="polc"/>
    <property type="match status" value="1"/>
</dbReference>
<evidence type="ECO:0000256" key="4">
    <source>
        <dbReference type="ARBA" id="ARBA00022679"/>
    </source>
</evidence>
<dbReference type="InterPro" id="IPR004805">
    <property type="entry name" value="DnaE2/DnaE/PolC"/>
</dbReference>
<accession>A0A2M7TVC8</accession>
<keyword evidence="4" id="KW-0808">Transferase</keyword>
<evidence type="ECO:0000256" key="5">
    <source>
        <dbReference type="ARBA" id="ARBA00022695"/>
    </source>
</evidence>
<evidence type="ECO:0000256" key="3">
    <source>
        <dbReference type="ARBA" id="ARBA00019114"/>
    </source>
</evidence>
<dbReference type="Gene3D" id="2.40.50.140">
    <property type="entry name" value="Nucleic acid-binding proteins"/>
    <property type="match status" value="1"/>
</dbReference>
<dbReference type="CDD" id="cd04485">
    <property type="entry name" value="DnaE_OBF"/>
    <property type="match status" value="1"/>
</dbReference>
<dbReference type="CDD" id="cd12113">
    <property type="entry name" value="PHP_PolIIIA_DnaE3"/>
    <property type="match status" value="1"/>
</dbReference>
<comment type="subcellular location">
    <subcellularLocation>
        <location evidence="1">Cytoplasm</location>
    </subcellularLocation>
</comment>
<dbReference type="PANTHER" id="PTHR32294">
    <property type="entry name" value="DNA POLYMERASE III SUBUNIT ALPHA"/>
    <property type="match status" value="1"/>
</dbReference>
<organism evidence="10 11">
    <name type="scientific">Candidatus Roizmanbacteria bacterium CG_4_10_14_0_2_um_filter_39_13</name>
    <dbReference type="NCBI Taxonomy" id="1974825"/>
    <lineage>
        <taxon>Bacteria</taxon>
        <taxon>Candidatus Roizmaniibacteriota</taxon>
    </lineage>
</organism>
<keyword evidence="5" id="KW-0548">Nucleotidyltransferase</keyword>
<dbReference type="EC" id="2.7.7.7" evidence="2"/>
<dbReference type="InterPro" id="IPR016195">
    <property type="entry name" value="Pol/histidinol_Pase-like"/>
</dbReference>
<proteinExistence type="predicted"/>
<dbReference type="PANTHER" id="PTHR32294:SF0">
    <property type="entry name" value="DNA POLYMERASE III SUBUNIT ALPHA"/>
    <property type="match status" value="1"/>
</dbReference>
<dbReference type="InterPro" id="IPR011708">
    <property type="entry name" value="DNA_pol3_alpha_NTPase_dom"/>
</dbReference>
<dbReference type="Pfam" id="PF02811">
    <property type="entry name" value="PHP"/>
    <property type="match status" value="1"/>
</dbReference>
<dbReference type="Proteomes" id="UP000228503">
    <property type="component" value="Unassembled WGS sequence"/>
</dbReference>
<dbReference type="Gene3D" id="1.10.150.870">
    <property type="match status" value="1"/>
</dbReference>
<dbReference type="InterPro" id="IPR012340">
    <property type="entry name" value="NA-bd_OB-fold"/>
</dbReference>
<evidence type="ECO:0000256" key="1">
    <source>
        <dbReference type="ARBA" id="ARBA00004496"/>
    </source>
</evidence>
<evidence type="ECO:0000259" key="9">
    <source>
        <dbReference type="SMART" id="SM00481"/>
    </source>
</evidence>
<dbReference type="SMART" id="SM00481">
    <property type="entry name" value="POLIIIAc"/>
    <property type="match status" value="1"/>
</dbReference>
<evidence type="ECO:0000256" key="8">
    <source>
        <dbReference type="ARBA" id="ARBA00049244"/>
    </source>
</evidence>
<evidence type="ECO:0000313" key="11">
    <source>
        <dbReference type="Proteomes" id="UP000228503"/>
    </source>
</evidence>
<dbReference type="InterPro" id="IPR004365">
    <property type="entry name" value="NA-bd_OB_tRNA"/>
</dbReference>
<protein>
    <recommendedName>
        <fullName evidence="3">DNA polymerase III subunit alpha</fullName>
        <ecNumber evidence="2">2.7.7.7</ecNumber>
    </recommendedName>
</protein>
<dbReference type="Gene3D" id="3.20.20.140">
    <property type="entry name" value="Metal-dependent hydrolases"/>
    <property type="match status" value="1"/>
</dbReference>
<dbReference type="Gene3D" id="1.10.10.1600">
    <property type="entry name" value="Bacterial DNA polymerase III alpha subunit, thumb domain"/>
    <property type="match status" value="1"/>
</dbReference>
<comment type="caution">
    <text evidence="10">The sequence shown here is derived from an EMBL/GenBank/DDBJ whole genome shotgun (WGS) entry which is preliminary data.</text>
</comment>
<evidence type="ECO:0000256" key="2">
    <source>
        <dbReference type="ARBA" id="ARBA00012417"/>
    </source>
</evidence>
<evidence type="ECO:0000256" key="7">
    <source>
        <dbReference type="ARBA" id="ARBA00022932"/>
    </source>
</evidence>
<dbReference type="SUPFAM" id="SSF89550">
    <property type="entry name" value="PHP domain-like"/>
    <property type="match status" value="1"/>
</dbReference>
<keyword evidence="6" id="KW-0235">DNA replication</keyword>
<feature type="domain" description="Polymerase/histidinol phosphatase N-terminal" evidence="9">
    <location>
        <begin position="4"/>
        <end position="71"/>
    </location>
</feature>
<dbReference type="Pfam" id="PF14579">
    <property type="entry name" value="HHH_6"/>
    <property type="match status" value="1"/>
</dbReference>
<dbReference type="Pfam" id="PF01336">
    <property type="entry name" value="tRNA_anti-codon"/>
    <property type="match status" value="1"/>
</dbReference>
<keyword evidence="7" id="KW-0239">DNA-directed DNA polymerase</keyword>
<dbReference type="NCBIfam" id="NF004226">
    <property type="entry name" value="PRK05673.1"/>
    <property type="match status" value="1"/>
</dbReference>
<comment type="catalytic activity">
    <reaction evidence="8">
        <text>DNA(n) + a 2'-deoxyribonucleoside 5'-triphosphate = DNA(n+1) + diphosphate</text>
        <dbReference type="Rhea" id="RHEA:22508"/>
        <dbReference type="Rhea" id="RHEA-COMP:17339"/>
        <dbReference type="Rhea" id="RHEA-COMP:17340"/>
        <dbReference type="ChEBI" id="CHEBI:33019"/>
        <dbReference type="ChEBI" id="CHEBI:61560"/>
        <dbReference type="ChEBI" id="CHEBI:173112"/>
        <dbReference type="EC" id="2.7.7.7"/>
    </reaction>
</comment>
<dbReference type="GO" id="GO:0003676">
    <property type="term" value="F:nucleic acid binding"/>
    <property type="evidence" value="ECO:0007669"/>
    <property type="project" value="InterPro"/>
</dbReference>
<dbReference type="InterPro" id="IPR004013">
    <property type="entry name" value="PHP_dom"/>
</dbReference>
<dbReference type="InterPro" id="IPR003141">
    <property type="entry name" value="Pol/His_phosphatase_N"/>
</dbReference>
<dbReference type="InterPro" id="IPR040982">
    <property type="entry name" value="DNA_pol3_finger"/>
</dbReference>
<dbReference type="NCBIfam" id="NF005298">
    <property type="entry name" value="PRK06826.1"/>
    <property type="match status" value="1"/>
</dbReference>
<dbReference type="GO" id="GO:0006260">
    <property type="term" value="P:DNA replication"/>
    <property type="evidence" value="ECO:0007669"/>
    <property type="project" value="UniProtKB-KW"/>
</dbReference>
<dbReference type="GO" id="GO:0008408">
    <property type="term" value="F:3'-5' exonuclease activity"/>
    <property type="evidence" value="ECO:0007669"/>
    <property type="project" value="InterPro"/>
</dbReference>
<reference evidence="11" key="1">
    <citation type="submission" date="2017-09" db="EMBL/GenBank/DDBJ databases">
        <title>Depth-based differentiation of microbial function through sediment-hosted aquifers and enrichment of novel symbionts in the deep terrestrial subsurface.</title>
        <authorList>
            <person name="Probst A.J."/>
            <person name="Ladd B."/>
            <person name="Jarett J.K."/>
            <person name="Geller-Mcgrath D.E."/>
            <person name="Sieber C.M.K."/>
            <person name="Emerson J.B."/>
            <person name="Anantharaman K."/>
            <person name="Thomas B.C."/>
            <person name="Malmstrom R."/>
            <person name="Stieglmeier M."/>
            <person name="Klingl A."/>
            <person name="Woyke T."/>
            <person name="Ryan C.M."/>
            <person name="Banfield J.F."/>
        </authorList>
    </citation>
    <scope>NUCLEOTIDE SEQUENCE [LARGE SCALE GENOMIC DNA]</scope>
</reference>
<evidence type="ECO:0000313" key="10">
    <source>
        <dbReference type="EMBL" id="PIZ61735.1"/>
    </source>
</evidence>
<dbReference type="EMBL" id="PFOB01000077">
    <property type="protein sequence ID" value="PIZ61735.1"/>
    <property type="molecule type" value="Genomic_DNA"/>
</dbReference>
<dbReference type="Pfam" id="PF17657">
    <property type="entry name" value="DNA_pol3_finger"/>
    <property type="match status" value="1"/>
</dbReference>
<dbReference type="GO" id="GO:0005737">
    <property type="term" value="C:cytoplasm"/>
    <property type="evidence" value="ECO:0007669"/>
    <property type="project" value="UniProtKB-SubCell"/>
</dbReference>
<gene>
    <name evidence="10" type="ORF">COY16_06165</name>
</gene>